<protein>
    <submittedName>
        <fullName evidence="1">Uncharacterized protein</fullName>
    </submittedName>
</protein>
<evidence type="ECO:0000313" key="2">
    <source>
        <dbReference type="Proteomes" id="UP000011205"/>
    </source>
</evidence>
<accession>L8PBE1</accession>
<evidence type="ECO:0000313" key="1">
    <source>
        <dbReference type="EMBL" id="ELS52622.1"/>
    </source>
</evidence>
<reference evidence="1 2" key="1">
    <citation type="journal article" date="2013" name="Genome Announc.">
        <title>Draft Genome Sequence of Streptomyces viridochromogenes Strain Tu57, Producer of Avilamycin.</title>
        <authorList>
            <person name="Gruning B.A."/>
            <person name="Erxleben A."/>
            <person name="Hahnlein A."/>
            <person name="Gunther S."/>
        </authorList>
    </citation>
    <scope>NUCLEOTIDE SEQUENCE [LARGE SCALE GENOMIC DNA]</scope>
    <source>
        <strain evidence="1 2">Tue57</strain>
    </source>
</reference>
<gene>
    <name evidence="1" type="ORF">STVIR_6428</name>
</gene>
<dbReference type="EMBL" id="AMLP01000203">
    <property type="protein sequence ID" value="ELS52622.1"/>
    <property type="molecule type" value="Genomic_DNA"/>
</dbReference>
<name>L8PBE1_STRVR</name>
<dbReference type="Proteomes" id="UP000011205">
    <property type="component" value="Unassembled WGS sequence"/>
</dbReference>
<dbReference type="PATRIC" id="fig|1160705.3.peg.6350"/>
<dbReference type="AlphaFoldDB" id="L8PBE1"/>
<organism evidence="1 2">
    <name type="scientific">Streptomyces viridochromogenes Tue57</name>
    <dbReference type="NCBI Taxonomy" id="1160705"/>
    <lineage>
        <taxon>Bacteria</taxon>
        <taxon>Bacillati</taxon>
        <taxon>Actinomycetota</taxon>
        <taxon>Actinomycetes</taxon>
        <taxon>Kitasatosporales</taxon>
        <taxon>Streptomycetaceae</taxon>
        <taxon>Streptomyces</taxon>
    </lineage>
</organism>
<proteinExistence type="predicted"/>
<sequence>MSVRSRTVKHTWLYPSRHPRTAAPRGCAVVPLVHVVLLTNRRG</sequence>
<comment type="caution">
    <text evidence="1">The sequence shown here is derived from an EMBL/GenBank/DDBJ whole genome shotgun (WGS) entry which is preliminary data.</text>
</comment>